<dbReference type="RefSeq" id="WP_052886963.1">
    <property type="nucleotide sequence ID" value="NZ_CP007493.1"/>
</dbReference>
<dbReference type="PANTHER" id="PTHR35901">
    <property type="entry name" value="RIBONUCLEASE VAPC3"/>
    <property type="match status" value="1"/>
</dbReference>
<dbReference type="InterPro" id="IPR051619">
    <property type="entry name" value="TypeII_TA_RNase_PINc/VapC"/>
</dbReference>
<evidence type="ECO:0000256" key="1">
    <source>
        <dbReference type="ARBA" id="ARBA00022842"/>
    </source>
</evidence>
<evidence type="ECO:0000313" key="3">
    <source>
        <dbReference type="EMBL" id="AJB42151.1"/>
    </source>
</evidence>
<name>A0A3G1A9B8_9CREN</name>
<organism evidence="3 4">
    <name type="scientific">Thermofilum adornatum 1505</name>
    <dbReference type="NCBI Taxonomy" id="697581"/>
    <lineage>
        <taxon>Archaea</taxon>
        <taxon>Thermoproteota</taxon>
        <taxon>Thermoprotei</taxon>
        <taxon>Thermofilales</taxon>
        <taxon>Thermofilaceae</taxon>
        <taxon>Thermofilum</taxon>
    </lineage>
</organism>
<keyword evidence="1" id="KW-0460">Magnesium</keyword>
<dbReference type="InterPro" id="IPR029060">
    <property type="entry name" value="PIN-like_dom_sf"/>
</dbReference>
<dbReference type="CDD" id="cd09873">
    <property type="entry name" value="PIN_Pae0151-like"/>
    <property type="match status" value="1"/>
</dbReference>
<dbReference type="Proteomes" id="UP000266720">
    <property type="component" value="Chromosome"/>
</dbReference>
<dbReference type="EMBL" id="CP007493">
    <property type="protein sequence ID" value="AJB42151.1"/>
    <property type="molecule type" value="Genomic_DNA"/>
</dbReference>
<dbReference type="KEGG" id="tcb:TCARB_1103"/>
<evidence type="ECO:0000259" key="2">
    <source>
        <dbReference type="Pfam" id="PF01850"/>
    </source>
</evidence>
<dbReference type="Pfam" id="PF01850">
    <property type="entry name" value="PIN"/>
    <property type="match status" value="1"/>
</dbReference>
<accession>A0A3G1A9B8</accession>
<dbReference type="SUPFAM" id="SSF88723">
    <property type="entry name" value="PIN domain-like"/>
    <property type="match status" value="1"/>
</dbReference>
<dbReference type="AlphaFoldDB" id="A0A3G1A9B8"/>
<reference evidence="4" key="1">
    <citation type="book" date="2010" name="EXTREMOPHILES" publisher="0:0-0">
        <title>Complete genome sequences of ten hyperthermophilic archaea reveal their metabolic capabilities and possible ecological roles.</title>
        <editorList>
            <person name="?"/>
        </editorList>
        <authorList>
            <person name="Ravin N.V."/>
            <person name="Mardanov A.V."/>
            <person name="Bonch-Osmolovskaya E.A."/>
            <person name="Skryabin K.G."/>
        </authorList>
    </citation>
    <scope>NUCLEOTIDE SEQUENCE [LARGE SCALE GENOMIC DNA]</scope>
    <source>
        <strain evidence="4">1505</strain>
    </source>
</reference>
<dbReference type="Gene3D" id="3.40.50.1010">
    <property type="entry name" value="5'-nuclease"/>
    <property type="match status" value="1"/>
</dbReference>
<dbReference type="InterPro" id="IPR044153">
    <property type="entry name" value="PIN_Pae0151-like"/>
</dbReference>
<evidence type="ECO:0000313" key="4">
    <source>
        <dbReference type="Proteomes" id="UP000266720"/>
    </source>
</evidence>
<gene>
    <name evidence="3" type="ORF">TCARB_1103</name>
</gene>
<dbReference type="InterPro" id="IPR002716">
    <property type="entry name" value="PIN_dom"/>
</dbReference>
<sequence>MAEGGEEGEVGYVLDASAIGALLERMKDKGLIYLKDSLILDLTLYELGNLIWKACRLRRVISEKEAMEGVKALAKVLELTRRVELKGREMEEVMKLALGLGLTFYDVSYLYLAKSKDCVLVTEDEELLRQAVVAGVRAIRVEEYLSEFAPK</sequence>
<proteinExistence type="predicted"/>
<dbReference type="GeneID" id="25406517"/>
<feature type="domain" description="PIN" evidence="2">
    <location>
        <begin position="12"/>
        <end position="130"/>
    </location>
</feature>
<dbReference type="PANTHER" id="PTHR35901:SF1">
    <property type="entry name" value="EXONUCLEASE VAPC9"/>
    <property type="match status" value="1"/>
</dbReference>
<protein>
    <recommendedName>
        <fullName evidence="2">PIN domain-containing protein</fullName>
    </recommendedName>
</protein>